<feature type="modified residue" description="N6-(pyridoxal phosphate)lysine" evidence="2 3">
    <location>
        <position position="34"/>
    </location>
</feature>
<dbReference type="PIRSF" id="PIRSF004848">
    <property type="entry name" value="YBL036c_PLPDEIII"/>
    <property type="match status" value="1"/>
</dbReference>
<dbReference type="NCBIfam" id="TIGR00044">
    <property type="entry name" value="YggS family pyridoxal phosphate-dependent enzyme"/>
    <property type="match status" value="1"/>
</dbReference>
<evidence type="ECO:0000256" key="1">
    <source>
        <dbReference type="ARBA" id="ARBA00022898"/>
    </source>
</evidence>
<dbReference type="RefSeq" id="WP_197095358.1">
    <property type="nucleotide sequence ID" value="NZ_LR217705.1"/>
</dbReference>
<dbReference type="InterPro" id="IPR011078">
    <property type="entry name" value="PyrdxlP_homeostasis"/>
</dbReference>
<dbReference type="HAMAP" id="MF_02087">
    <property type="entry name" value="PLP_homeostasis"/>
    <property type="match status" value="1"/>
</dbReference>
<dbReference type="SUPFAM" id="SSF51419">
    <property type="entry name" value="PLP-binding barrel"/>
    <property type="match status" value="1"/>
</dbReference>
<gene>
    <name evidence="6" type="primary">yggS</name>
    <name evidence="6" type="ORF">ERCISPPS3390_645</name>
</gene>
<evidence type="ECO:0000256" key="2">
    <source>
        <dbReference type="HAMAP-Rule" id="MF_02087"/>
    </source>
</evidence>
<name>A0A451D508_9GAMM</name>
<evidence type="ECO:0000313" key="6">
    <source>
        <dbReference type="EMBL" id="VFP80756.1"/>
    </source>
</evidence>
<dbReference type="Pfam" id="PF01168">
    <property type="entry name" value="Ala_racemase_N"/>
    <property type="match status" value="1"/>
</dbReference>
<proteinExistence type="inferred from homology"/>
<comment type="subunit">
    <text evidence="2">Monomer.</text>
</comment>
<evidence type="ECO:0000259" key="5">
    <source>
        <dbReference type="Pfam" id="PF01168"/>
    </source>
</evidence>
<comment type="function">
    <text evidence="2">Pyridoxal 5'-phosphate (PLP)-binding protein, which is involved in PLP homeostasis.</text>
</comment>
<dbReference type="FunFam" id="3.20.20.10:FF:000018">
    <property type="entry name" value="Pyridoxal phosphate homeostasis protein"/>
    <property type="match status" value="1"/>
</dbReference>
<keyword evidence="1 2" id="KW-0663">Pyridoxal phosphate</keyword>
<evidence type="ECO:0000256" key="3">
    <source>
        <dbReference type="PIRSR" id="PIRSR004848-1"/>
    </source>
</evidence>
<organism evidence="6 7">
    <name type="scientific">Candidatus Erwinia haradaeae</name>
    <dbReference type="NCBI Taxonomy" id="1922217"/>
    <lineage>
        <taxon>Bacteria</taxon>
        <taxon>Pseudomonadati</taxon>
        <taxon>Pseudomonadota</taxon>
        <taxon>Gammaproteobacteria</taxon>
        <taxon>Enterobacterales</taxon>
        <taxon>Erwiniaceae</taxon>
        <taxon>Erwinia</taxon>
    </lineage>
</organism>
<dbReference type="EMBL" id="LR217705">
    <property type="protein sequence ID" value="VFP80756.1"/>
    <property type="molecule type" value="Genomic_DNA"/>
</dbReference>
<sequence>MIKNNIKNIRQRILLATERCQRDPTEVSVLAVSKTKTTTDIKQAIAAGQDFFGENYIQEGVKKIQFLDNPSLTWHFIGSVQSNKIRLVAKYFDWCQSVNSVNCANRLNYQRISFQKPLNILIQININNEPTKSGVSLKELLVLAEHISQLPYLKLRGLMAIPALKETYCRQLKIYQKMSEAFQELQNVYTSVDTLSLGTSHDMEAAIIAGSTMVRIGSAIFGSRGQE</sequence>
<evidence type="ECO:0000256" key="4">
    <source>
        <dbReference type="RuleBase" id="RU004514"/>
    </source>
</evidence>
<evidence type="ECO:0000313" key="7">
    <source>
        <dbReference type="Proteomes" id="UP000294338"/>
    </source>
</evidence>
<dbReference type="Proteomes" id="UP000294338">
    <property type="component" value="Chromosome 1"/>
</dbReference>
<protein>
    <recommendedName>
        <fullName evidence="2">Pyridoxal phosphate homeostasis protein</fullName>
        <shortName evidence="2">PLP homeostasis protein</shortName>
    </recommendedName>
</protein>
<comment type="similarity">
    <text evidence="2 4">Belongs to the pyridoxal phosphate-binding protein YggS/PROSC family.</text>
</comment>
<dbReference type="AlphaFoldDB" id="A0A451D508"/>
<feature type="domain" description="Alanine racemase N-terminal" evidence="5">
    <location>
        <begin position="7"/>
        <end position="223"/>
    </location>
</feature>
<reference evidence="6 7" key="1">
    <citation type="submission" date="2019-02" db="EMBL/GenBank/DDBJ databases">
        <authorList>
            <person name="Manzano-Marin A."/>
            <person name="Manzano-Marin A."/>
        </authorList>
    </citation>
    <scope>NUCLEOTIDE SEQUENCE [LARGE SCALE GENOMIC DNA]</scope>
    <source>
        <strain evidence="6 7">ErCisplendens/pseudotsugae</strain>
    </source>
</reference>
<dbReference type="Gene3D" id="3.20.20.10">
    <property type="entry name" value="Alanine racemase"/>
    <property type="match status" value="1"/>
</dbReference>
<dbReference type="InterPro" id="IPR029066">
    <property type="entry name" value="PLP-binding_barrel"/>
</dbReference>
<dbReference type="PANTHER" id="PTHR10146:SF14">
    <property type="entry name" value="PYRIDOXAL PHOSPHATE HOMEOSTASIS PROTEIN"/>
    <property type="match status" value="1"/>
</dbReference>
<dbReference type="PROSITE" id="PS01211">
    <property type="entry name" value="UPF0001"/>
    <property type="match status" value="1"/>
</dbReference>
<dbReference type="GO" id="GO:0030170">
    <property type="term" value="F:pyridoxal phosphate binding"/>
    <property type="evidence" value="ECO:0007669"/>
    <property type="project" value="UniProtKB-UniRule"/>
</dbReference>
<dbReference type="InterPro" id="IPR001608">
    <property type="entry name" value="Ala_racemase_N"/>
</dbReference>
<comment type="cofactor">
    <cofactor evidence="3">
        <name>pyridoxal 5'-phosphate</name>
        <dbReference type="ChEBI" id="CHEBI:597326"/>
    </cofactor>
</comment>
<dbReference type="PANTHER" id="PTHR10146">
    <property type="entry name" value="PROLINE SYNTHETASE CO-TRANSCRIBED BACTERIAL HOMOLOG PROTEIN"/>
    <property type="match status" value="1"/>
</dbReference>
<accession>A0A451D508</accession>